<dbReference type="GO" id="GO:0000775">
    <property type="term" value="C:chromosome, centromeric region"/>
    <property type="evidence" value="ECO:0007669"/>
    <property type="project" value="TreeGrafter"/>
</dbReference>
<dbReference type="GO" id="GO:0034088">
    <property type="term" value="P:maintenance of mitotic sister chromatid cohesion"/>
    <property type="evidence" value="ECO:0007669"/>
    <property type="project" value="TreeGrafter"/>
</dbReference>
<sequence length="470" mass="51547">MLPTKNVVLRFPPVASNSSSESGSGSGSRGMDVADQAEETYQLLELPPEILKQVESLKGKEKEAGGGGVFPLTIKGRPSDDAVLCTPTTTFQLRTVGISNSLLVCRTSQSSSASSSSSSSSSKAKAKAKTTPNSVTATSTDGNRPTLELRDTCHQILECVPIAANLERIRTVLRDSAWEGIGSEHSSLRKRKRGSAAQKGEKGTRKGRTWTREQLASVIQASEAELNRGLKDRNVVEVEGRMVLLPPKPLKELLVLLLSLLTIHHTSASTPNVASARTIIDALKDEHDVPPSLCRPVLNLFGKLTIDPEINMNVGEQSAAETEPEWQADVEAMVKQVGNGLLIGLKDRRSDEFVEEWKNEVGEMWADKVDLRLLEGEHLLTPPPATLSSFTSPSPLITHFPLSQLPLNPAQRFADLFLTRPRWRPEEIIPFLRGLTRDGDTKERDKLVQKFVRVVKEKDGTASWYPRRTG</sequence>
<reference evidence="5" key="2">
    <citation type="submission" date="2013-12" db="EMBL/GenBank/DDBJ databases">
        <title>Evolution of pathogenesis and genome organization in the Tremellales.</title>
        <authorList>
            <person name="Cuomo C."/>
            <person name="Litvintseva A."/>
            <person name="Heitman J."/>
            <person name="Chen Y."/>
            <person name="Sun S."/>
            <person name="Springer D."/>
            <person name="Dromer F."/>
            <person name="Young S."/>
            <person name="Zeng Q."/>
            <person name="Chapman S."/>
            <person name="Gujja S."/>
            <person name="Saif S."/>
            <person name="Birren B."/>
        </authorList>
    </citation>
    <scope>NUCLEOTIDE SEQUENCE [LARGE SCALE GENOMIC DNA]</scope>
    <source>
        <strain evidence="5">BCC8398</strain>
    </source>
</reference>
<evidence type="ECO:0000256" key="1">
    <source>
        <dbReference type="ARBA" id="ARBA00007017"/>
    </source>
</evidence>
<keyword evidence="2" id="KW-0235">DNA replication</keyword>
<dbReference type="EMBL" id="KI669500">
    <property type="protein sequence ID" value="OCF35134.1"/>
    <property type="molecule type" value="Genomic_DNA"/>
</dbReference>
<dbReference type="OrthoDB" id="276989at2759"/>
<dbReference type="GO" id="GO:0000785">
    <property type="term" value="C:chromatin"/>
    <property type="evidence" value="ECO:0007669"/>
    <property type="project" value="TreeGrafter"/>
</dbReference>
<evidence type="ECO:0000256" key="2">
    <source>
        <dbReference type="ARBA" id="ARBA00022705"/>
    </source>
</evidence>
<evidence type="ECO:0000313" key="5">
    <source>
        <dbReference type="Proteomes" id="UP000092666"/>
    </source>
</evidence>
<comment type="similarity">
    <text evidence="1">Belongs to the DCC1 family.</text>
</comment>
<reference evidence="4 5" key="1">
    <citation type="submission" date="2013-07" db="EMBL/GenBank/DDBJ databases">
        <title>The Genome Sequence of Cryptococcus heveanensis BCC8398.</title>
        <authorList>
            <consortium name="The Broad Institute Genome Sequencing Platform"/>
            <person name="Cuomo C."/>
            <person name="Litvintseva A."/>
            <person name="Chen Y."/>
            <person name="Heitman J."/>
            <person name="Sun S."/>
            <person name="Springer D."/>
            <person name="Dromer F."/>
            <person name="Young S.K."/>
            <person name="Zeng Q."/>
            <person name="Gargeya S."/>
            <person name="Fitzgerald M."/>
            <person name="Abouelleil A."/>
            <person name="Alvarado L."/>
            <person name="Berlin A.M."/>
            <person name="Chapman S.B."/>
            <person name="Dewar J."/>
            <person name="Goldberg J."/>
            <person name="Griggs A."/>
            <person name="Gujja S."/>
            <person name="Hansen M."/>
            <person name="Howarth C."/>
            <person name="Imamovic A."/>
            <person name="Larimer J."/>
            <person name="McCowan C."/>
            <person name="Murphy C."/>
            <person name="Pearson M."/>
            <person name="Priest M."/>
            <person name="Roberts A."/>
            <person name="Saif S."/>
            <person name="Shea T."/>
            <person name="Sykes S."/>
            <person name="Wortman J."/>
            <person name="Nusbaum C."/>
            <person name="Birren B."/>
        </authorList>
    </citation>
    <scope>NUCLEOTIDE SEQUENCE [LARGE SCALE GENOMIC DNA]</scope>
    <source>
        <strain evidence="4 5">BCC8398</strain>
    </source>
</reference>
<dbReference type="AlphaFoldDB" id="A0A1B9GVR3"/>
<dbReference type="GO" id="GO:0006260">
    <property type="term" value="P:DNA replication"/>
    <property type="evidence" value="ECO:0007669"/>
    <property type="project" value="UniProtKB-KW"/>
</dbReference>
<protein>
    <submittedName>
        <fullName evidence="4">Sister chromatid cohesion protein DCC1</fullName>
    </submittedName>
</protein>
<name>A0A1B9GVR3_9TREE</name>
<feature type="region of interest" description="Disordered" evidence="3">
    <location>
        <begin position="183"/>
        <end position="209"/>
    </location>
</feature>
<feature type="region of interest" description="Disordered" evidence="3">
    <location>
        <begin position="109"/>
        <end position="146"/>
    </location>
</feature>
<keyword evidence="5" id="KW-1185">Reference proteome</keyword>
<evidence type="ECO:0000313" key="4">
    <source>
        <dbReference type="EMBL" id="OCF35134.1"/>
    </source>
</evidence>
<organism evidence="4 5">
    <name type="scientific">Kwoniella heveanensis BCC8398</name>
    <dbReference type="NCBI Taxonomy" id="1296120"/>
    <lineage>
        <taxon>Eukaryota</taxon>
        <taxon>Fungi</taxon>
        <taxon>Dikarya</taxon>
        <taxon>Basidiomycota</taxon>
        <taxon>Agaricomycotina</taxon>
        <taxon>Tremellomycetes</taxon>
        <taxon>Tremellales</taxon>
        <taxon>Cryptococcaceae</taxon>
        <taxon>Kwoniella</taxon>
    </lineage>
</organism>
<feature type="compositionally biased region" description="Low complexity" evidence="3">
    <location>
        <begin position="110"/>
        <end position="123"/>
    </location>
</feature>
<proteinExistence type="inferred from homology"/>
<dbReference type="STRING" id="1296120.A0A1B9GVR3"/>
<feature type="compositionally biased region" description="Polar residues" evidence="3">
    <location>
        <begin position="130"/>
        <end position="143"/>
    </location>
</feature>
<accession>A0A1B9GVR3</accession>
<dbReference type="Pfam" id="PF09724">
    <property type="entry name" value="Dcc1"/>
    <property type="match status" value="1"/>
</dbReference>
<dbReference type="InterPro" id="IPR019128">
    <property type="entry name" value="Dcc1"/>
</dbReference>
<feature type="region of interest" description="Disordered" evidence="3">
    <location>
        <begin position="12"/>
        <end position="32"/>
    </location>
</feature>
<dbReference type="GO" id="GO:0031390">
    <property type="term" value="C:Ctf18 RFC-like complex"/>
    <property type="evidence" value="ECO:0007669"/>
    <property type="project" value="InterPro"/>
</dbReference>
<dbReference type="Proteomes" id="UP000092666">
    <property type="component" value="Unassembled WGS sequence"/>
</dbReference>
<gene>
    <name evidence="4" type="ORF">I316_03175</name>
</gene>
<dbReference type="PANTHER" id="PTHR13395">
    <property type="entry name" value="SISTER CHROMATID COHESION PROTEIN DCC1-RELATED"/>
    <property type="match status" value="1"/>
</dbReference>
<dbReference type="PANTHER" id="PTHR13395:SF6">
    <property type="entry name" value="SISTER CHROMATID COHESION PROTEIN DCC1"/>
    <property type="match status" value="1"/>
</dbReference>
<evidence type="ECO:0000256" key="3">
    <source>
        <dbReference type="SAM" id="MobiDB-lite"/>
    </source>
</evidence>